<feature type="region of interest" description="Disordered" evidence="1">
    <location>
        <begin position="1"/>
        <end position="24"/>
    </location>
</feature>
<gene>
    <name evidence="3" type="ORF">HINF_LOCUS17032</name>
    <name evidence="2" type="ORF">HINF_LOCUS61361</name>
</gene>
<proteinExistence type="predicted"/>
<evidence type="ECO:0000313" key="3">
    <source>
        <dbReference type="EMBL" id="CAL6000914.1"/>
    </source>
</evidence>
<reference evidence="3 4" key="2">
    <citation type="submission" date="2024-07" db="EMBL/GenBank/DDBJ databases">
        <authorList>
            <person name="Akdeniz Z."/>
        </authorList>
    </citation>
    <scope>NUCLEOTIDE SEQUENCE [LARGE SCALE GENOMIC DNA]</scope>
</reference>
<reference evidence="2" key="1">
    <citation type="submission" date="2023-06" db="EMBL/GenBank/DDBJ databases">
        <authorList>
            <person name="Kurt Z."/>
        </authorList>
    </citation>
    <scope>NUCLEOTIDE SEQUENCE</scope>
</reference>
<dbReference type="AlphaFoldDB" id="A0AA86RGG7"/>
<dbReference type="Proteomes" id="UP001642409">
    <property type="component" value="Unassembled WGS sequence"/>
</dbReference>
<evidence type="ECO:0000313" key="4">
    <source>
        <dbReference type="Proteomes" id="UP001642409"/>
    </source>
</evidence>
<accession>A0AA86RGG7</accession>
<organism evidence="2">
    <name type="scientific">Hexamita inflata</name>
    <dbReference type="NCBI Taxonomy" id="28002"/>
    <lineage>
        <taxon>Eukaryota</taxon>
        <taxon>Metamonada</taxon>
        <taxon>Diplomonadida</taxon>
        <taxon>Hexamitidae</taxon>
        <taxon>Hexamitinae</taxon>
        <taxon>Hexamita</taxon>
    </lineage>
</organism>
<evidence type="ECO:0000313" key="2">
    <source>
        <dbReference type="EMBL" id="CAI9973716.1"/>
    </source>
</evidence>
<evidence type="ECO:0000256" key="1">
    <source>
        <dbReference type="SAM" id="MobiDB-lite"/>
    </source>
</evidence>
<sequence length="130" mass="14056">MTTRLLQSEITKEPNASSSAPPLQLLHAPQQLRATPSSQLAQHSAFQTATPRLLETKEITCSTNAQQPVTRAPQPNPQFRASTTRPNASRNAGTTAQFKTRQIPASQRAIQLPKALSSPSTELSAWTTAL</sequence>
<feature type="region of interest" description="Disordered" evidence="1">
    <location>
        <begin position="62"/>
        <end position="104"/>
    </location>
</feature>
<comment type="caution">
    <text evidence="2">The sequence shown here is derived from an EMBL/GenBank/DDBJ whole genome shotgun (WGS) entry which is preliminary data.</text>
</comment>
<keyword evidence="4" id="KW-1185">Reference proteome</keyword>
<feature type="compositionally biased region" description="Polar residues" evidence="1">
    <location>
        <begin position="77"/>
        <end position="104"/>
    </location>
</feature>
<name>A0AA86RGG7_9EUKA</name>
<dbReference type="EMBL" id="CATOUU010001125">
    <property type="protein sequence ID" value="CAI9973716.1"/>
    <property type="molecule type" value="Genomic_DNA"/>
</dbReference>
<protein>
    <submittedName>
        <fullName evidence="3">Hypothetical_protein</fullName>
    </submittedName>
</protein>
<dbReference type="EMBL" id="CAXDID020000042">
    <property type="protein sequence ID" value="CAL6000914.1"/>
    <property type="molecule type" value="Genomic_DNA"/>
</dbReference>